<evidence type="ECO:0000256" key="1">
    <source>
        <dbReference type="SAM" id="MobiDB-lite"/>
    </source>
</evidence>
<name>A0A7X6DLA4_9BACT</name>
<protein>
    <submittedName>
        <fullName evidence="4">Endonuclease</fullName>
    </submittedName>
</protein>
<dbReference type="Proteomes" id="UP000534783">
    <property type="component" value="Unassembled WGS sequence"/>
</dbReference>
<dbReference type="SUPFAM" id="SSF56219">
    <property type="entry name" value="DNase I-like"/>
    <property type="match status" value="1"/>
</dbReference>
<keyword evidence="2" id="KW-0472">Membrane</keyword>
<dbReference type="Pfam" id="PF03372">
    <property type="entry name" value="Exo_endo_phos"/>
    <property type="match status" value="1"/>
</dbReference>
<keyword evidence="5" id="KW-1185">Reference proteome</keyword>
<feature type="transmembrane region" description="Helical" evidence="2">
    <location>
        <begin position="49"/>
        <end position="68"/>
    </location>
</feature>
<evidence type="ECO:0000313" key="5">
    <source>
        <dbReference type="Proteomes" id="UP000534783"/>
    </source>
</evidence>
<feature type="domain" description="Endonuclease/exonuclease/phosphatase" evidence="3">
    <location>
        <begin position="122"/>
        <end position="327"/>
    </location>
</feature>
<feature type="transmembrane region" description="Helical" evidence="2">
    <location>
        <begin position="20"/>
        <end position="37"/>
    </location>
</feature>
<sequence>MLEWGRRGSFSSGQFDMKAALILLGSFTLLATLLPLLRMEVWWIRIFDFPRLQITLLAVAVLILYPLVWESGSVWEALFIVLLAASTLYQIGRMLPYTPLWKKQVQQSRQPSKGPSLRLLIANVCMPNRNGPRLLEIIRQTDPDLILIIEADRWWQSELDLLEKSHPFMGRHPLENTYGMLLYSRFELSGPQVRFLVQEDVPSIHTGVRLPSGREIALHCLHPRPPAPTQHPRSTERDVELLIVGKEVRGSEKPVIVAGDLNDVAWSRTTRLFRKISGLLDPRIGRTFLNTFHAKYPFMRWPLDHVFHSPHFRLIELKRLPYFGSDHFPILAALNLEPEAAAEQEKPQPHPGDRKEAEEKIKRN</sequence>
<keyword evidence="2" id="KW-0812">Transmembrane</keyword>
<reference evidence="4 5" key="1">
    <citation type="journal article" date="2020" name="Nature">
        <title>Bacterial chemolithoautotrophy via manganese oxidation.</title>
        <authorList>
            <person name="Yu H."/>
            <person name="Leadbetter J.R."/>
        </authorList>
    </citation>
    <scope>NUCLEOTIDE SEQUENCE [LARGE SCALE GENOMIC DNA]</scope>
    <source>
        <strain evidence="4 5">Mn-1</strain>
    </source>
</reference>
<feature type="transmembrane region" description="Helical" evidence="2">
    <location>
        <begin position="74"/>
        <end position="92"/>
    </location>
</feature>
<keyword evidence="4" id="KW-0378">Hydrolase</keyword>
<comment type="caution">
    <text evidence="4">The sequence shown here is derived from an EMBL/GenBank/DDBJ whole genome shotgun (WGS) entry which is preliminary data.</text>
</comment>
<dbReference type="InterPro" id="IPR036691">
    <property type="entry name" value="Endo/exonu/phosph_ase_sf"/>
</dbReference>
<evidence type="ECO:0000313" key="4">
    <source>
        <dbReference type="EMBL" id="NKE69270.1"/>
    </source>
</evidence>
<dbReference type="Gene3D" id="3.60.10.10">
    <property type="entry name" value="Endonuclease/exonuclease/phosphatase"/>
    <property type="match status" value="1"/>
</dbReference>
<evidence type="ECO:0000256" key="2">
    <source>
        <dbReference type="SAM" id="Phobius"/>
    </source>
</evidence>
<gene>
    <name evidence="4" type="ORF">MNODULE_00690</name>
</gene>
<proteinExistence type="predicted"/>
<organism evidence="4 5">
    <name type="scientific">Candidatus Manganitrophus noduliformans</name>
    <dbReference type="NCBI Taxonomy" id="2606439"/>
    <lineage>
        <taxon>Bacteria</taxon>
        <taxon>Pseudomonadati</taxon>
        <taxon>Nitrospirota</taxon>
        <taxon>Nitrospiria</taxon>
        <taxon>Candidatus Troglogloeales</taxon>
        <taxon>Candidatus Manganitrophaceae</taxon>
        <taxon>Candidatus Manganitrophus</taxon>
    </lineage>
</organism>
<dbReference type="InterPro" id="IPR005135">
    <property type="entry name" value="Endo/exonuclease/phosphatase"/>
</dbReference>
<dbReference type="GO" id="GO:0004519">
    <property type="term" value="F:endonuclease activity"/>
    <property type="evidence" value="ECO:0007669"/>
    <property type="project" value="UniProtKB-KW"/>
</dbReference>
<evidence type="ECO:0000259" key="3">
    <source>
        <dbReference type="Pfam" id="PF03372"/>
    </source>
</evidence>
<feature type="region of interest" description="Disordered" evidence="1">
    <location>
        <begin position="339"/>
        <end position="364"/>
    </location>
</feature>
<keyword evidence="2" id="KW-1133">Transmembrane helix</keyword>
<accession>A0A7X6DLA4</accession>
<keyword evidence="4" id="KW-0255">Endonuclease</keyword>
<keyword evidence="4" id="KW-0540">Nuclease</keyword>
<feature type="compositionally biased region" description="Basic and acidic residues" evidence="1">
    <location>
        <begin position="343"/>
        <end position="364"/>
    </location>
</feature>
<dbReference type="AlphaFoldDB" id="A0A7X6DLA4"/>
<dbReference type="EMBL" id="VTOW01000001">
    <property type="protein sequence ID" value="NKE69270.1"/>
    <property type="molecule type" value="Genomic_DNA"/>
</dbReference>